<dbReference type="AlphaFoldDB" id="A0A6N6JJS8"/>
<feature type="signal peptide" evidence="1">
    <location>
        <begin position="1"/>
        <end position="24"/>
    </location>
</feature>
<name>A0A6N6JJS8_9RHOB</name>
<dbReference type="Proteomes" id="UP000436822">
    <property type="component" value="Unassembled WGS sequence"/>
</dbReference>
<accession>A0A6N6JJS8</accession>
<evidence type="ECO:0000313" key="3">
    <source>
        <dbReference type="Proteomes" id="UP000436822"/>
    </source>
</evidence>
<dbReference type="EMBL" id="BLJE01000005">
    <property type="protein sequence ID" value="GFE66546.1"/>
    <property type="molecule type" value="Genomic_DNA"/>
</dbReference>
<keyword evidence="3" id="KW-1185">Reference proteome</keyword>
<feature type="chain" id="PRO_5027036398" evidence="1">
    <location>
        <begin position="25"/>
        <end position="137"/>
    </location>
</feature>
<gene>
    <name evidence="2" type="ORF">KIN_36200</name>
</gene>
<dbReference type="OrthoDB" id="8080215at2"/>
<evidence type="ECO:0000256" key="1">
    <source>
        <dbReference type="SAM" id="SignalP"/>
    </source>
</evidence>
<reference evidence="2 3" key="1">
    <citation type="submission" date="2019-12" db="EMBL/GenBank/DDBJ databases">
        <title>Litoreibacter badius sp. nov., a novel bacteriochlorophyll a-containing bacterium in the genus Litoreibacter.</title>
        <authorList>
            <person name="Kanamuro M."/>
            <person name="Takabe Y."/>
            <person name="Mori K."/>
            <person name="Takaichi S."/>
            <person name="Hanada S."/>
        </authorList>
    </citation>
    <scope>NUCLEOTIDE SEQUENCE [LARGE SCALE GENOMIC DNA]</scope>
    <source>
        <strain evidence="2 3">K6</strain>
    </source>
</reference>
<sequence>MNSKALIVPCIVIAAGMLGTPANADEVMNTSQLSALVTGNTLYVDVPAGAPGAPDGGTAPIYYAKDGSATALLPAGLKLVGSWTLEADQYCIDWKNGPQNSCSRLMRGADGFVVMDAKLGELRGLVTRIATGNPENL</sequence>
<proteinExistence type="predicted"/>
<dbReference type="RefSeq" id="WP_159809691.1">
    <property type="nucleotide sequence ID" value="NZ_BLJE01000005.1"/>
</dbReference>
<keyword evidence="1" id="KW-0732">Signal</keyword>
<organism evidence="2 3">
    <name type="scientific">Litoreibacter roseus</name>
    <dbReference type="NCBI Taxonomy" id="2601869"/>
    <lineage>
        <taxon>Bacteria</taxon>
        <taxon>Pseudomonadati</taxon>
        <taxon>Pseudomonadota</taxon>
        <taxon>Alphaproteobacteria</taxon>
        <taxon>Rhodobacterales</taxon>
        <taxon>Roseobacteraceae</taxon>
        <taxon>Litoreibacter</taxon>
    </lineage>
</organism>
<evidence type="ECO:0000313" key="2">
    <source>
        <dbReference type="EMBL" id="GFE66546.1"/>
    </source>
</evidence>
<comment type="caution">
    <text evidence="2">The sequence shown here is derived from an EMBL/GenBank/DDBJ whole genome shotgun (WGS) entry which is preliminary data.</text>
</comment>
<protein>
    <submittedName>
        <fullName evidence="2">Uncharacterized protein</fullName>
    </submittedName>
</protein>